<accession>A0ABY9H555</accession>
<keyword evidence="2" id="KW-1185">Reference proteome</keyword>
<sequence length="275" mass="31386">MNRRDAAQDTLFRLEGGLLPADLLNQLDSLGLPGQQPTKDYAIPKGLSLRDEIGRYWRIAQAQWANFDAKRQREDLADPTATAQRWMEDLLTQVFGFTDLTADGHARVIGERHFPITHHAFAGAVPFVLCAPGPQALDERLPRFGQEGRRRSPTGLLQEYLNASDEAHWGLVSDGQRLRILRDNPSMTRPAFVEIDLASLFSEERLPEFRRLWLLLHASRFAPRELEGKPSCWLEQWREQAEEQGERLLDKLRLGVTDALKALAACRSFRCTVRY</sequence>
<reference evidence="1 2" key="1">
    <citation type="submission" date="2023-08" db="EMBL/GenBank/DDBJ databases">
        <title>Transcriptome Analysis of Halomonas alkalicola CICC 11012s to Identify the Genes Involved in Alkaline Tolerances.</title>
        <authorList>
            <person name="Zhai L."/>
        </authorList>
    </citation>
    <scope>NUCLEOTIDE SEQUENCE [LARGE SCALE GENOMIC DNA]</scope>
    <source>
        <strain evidence="1 2">CICC 11012s</strain>
    </source>
</reference>
<name>A0ABY9H555_9GAMM</name>
<evidence type="ECO:0000313" key="1">
    <source>
        <dbReference type="EMBL" id="WLI73604.1"/>
    </source>
</evidence>
<proteinExistence type="predicted"/>
<gene>
    <name evidence="1" type="ORF">B6N23_01280</name>
</gene>
<dbReference type="Proteomes" id="UP001235344">
    <property type="component" value="Chromosome"/>
</dbReference>
<dbReference type="RefSeq" id="WP_305501401.1">
    <property type="nucleotide sequence ID" value="NZ_CP131913.1"/>
</dbReference>
<dbReference type="EMBL" id="CP131913">
    <property type="protein sequence ID" value="WLI73604.1"/>
    <property type="molecule type" value="Genomic_DNA"/>
</dbReference>
<organism evidence="1 2">
    <name type="scientific">Halomonas alkalicola</name>
    <dbReference type="NCBI Taxonomy" id="1930622"/>
    <lineage>
        <taxon>Bacteria</taxon>
        <taxon>Pseudomonadati</taxon>
        <taxon>Pseudomonadota</taxon>
        <taxon>Gammaproteobacteria</taxon>
        <taxon>Oceanospirillales</taxon>
        <taxon>Halomonadaceae</taxon>
        <taxon>Halomonas</taxon>
    </lineage>
</organism>
<protein>
    <submittedName>
        <fullName evidence="1">Uncharacterized protein</fullName>
    </submittedName>
</protein>
<evidence type="ECO:0000313" key="2">
    <source>
        <dbReference type="Proteomes" id="UP001235344"/>
    </source>
</evidence>